<dbReference type="InterPro" id="IPR015421">
    <property type="entry name" value="PyrdxlP-dep_Trfase_major"/>
</dbReference>
<organism evidence="1">
    <name type="scientific">marine sediment metagenome</name>
    <dbReference type="NCBI Taxonomy" id="412755"/>
    <lineage>
        <taxon>unclassified sequences</taxon>
        <taxon>metagenomes</taxon>
        <taxon>ecological metagenomes</taxon>
    </lineage>
</organism>
<dbReference type="EMBL" id="BARS01011480">
    <property type="protein sequence ID" value="GAF90387.1"/>
    <property type="molecule type" value="Genomic_DNA"/>
</dbReference>
<feature type="non-terminal residue" evidence="1">
    <location>
        <position position="85"/>
    </location>
</feature>
<dbReference type="AlphaFoldDB" id="X0TQF4"/>
<sequence>MPAEKLTFNLSRRGRRCGAQPISYLISQALANTNVISLAAGLVDYETLPVEETRRLIDKLLGDTKTARSALQYGTTQGLAELREA</sequence>
<proteinExistence type="predicted"/>
<evidence type="ECO:0000313" key="1">
    <source>
        <dbReference type="EMBL" id="GAF90387.1"/>
    </source>
</evidence>
<protein>
    <submittedName>
        <fullName evidence="1">Uncharacterized protein</fullName>
    </submittedName>
</protein>
<dbReference type="InterPro" id="IPR015424">
    <property type="entry name" value="PyrdxlP-dep_Trfase"/>
</dbReference>
<gene>
    <name evidence="1" type="ORF">S01H1_20865</name>
</gene>
<dbReference type="SUPFAM" id="SSF53383">
    <property type="entry name" value="PLP-dependent transferases"/>
    <property type="match status" value="1"/>
</dbReference>
<dbReference type="Gene3D" id="3.90.1150.10">
    <property type="entry name" value="Aspartate Aminotransferase, domain 1"/>
    <property type="match status" value="1"/>
</dbReference>
<reference evidence="1" key="1">
    <citation type="journal article" date="2014" name="Front. Microbiol.">
        <title>High frequency of phylogenetically diverse reductive dehalogenase-homologous genes in deep subseafloor sedimentary metagenomes.</title>
        <authorList>
            <person name="Kawai M."/>
            <person name="Futagami T."/>
            <person name="Toyoda A."/>
            <person name="Takaki Y."/>
            <person name="Nishi S."/>
            <person name="Hori S."/>
            <person name="Arai W."/>
            <person name="Tsubouchi T."/>
            <person name="Morono Y."/>
            <person name="Uchiyama I."/>
            <person name="Ito T."/>
            <person name="Fujiyama A."/>
            <person name="Inagaki F."/>
            <person name="Takami H."/>
        </authorList>
    </citation>
    <scope>NUCLEOTIDE SEQUENCE</scope>
    <source>
        <strain evidence="1">Expedition CK06-06</strain>
    </source>
</reference>
<accession>X0TQF4</accession>
<dbReference type="InterPro" id="IPR015422">
    <property type="entry name" value="PyrdxlP-dep_Trfase_small"/>
</dbReference>
<name>X0TQF4_9ZZZZ</name>
<comment type="caution">
    <text evidence="1">The sequence shown here is derived from an EMBL/GenBank/DDBJ whole genome shotgun (WGS) entry which is preliminary data.</text>
</comment>
<dbReference type="Gene3D" id="3.40.640.10">
    <property type="entry name" value="Type I PLP-dependent aspartate aminotransferase-like (Major domain)"/>
    <property type="match status" value="1"/>
</dbReference>